<sequence>MEKHIAKFISPIQFFQEKREVHIFGSILLALTDWASVNVPPPIQNTPDS</sequence>
<proteinExistence type="predicted"/>
<dbReference type="EMBL" id="GL945474">
    <property type="protein sequence ID" value="EGO05148.1"/>
    <property type="molecule type" value="Genomic_DNA"/>
</dbReference>
<name>F8PIA5_SERL3</name>
<organism evidence="2">
    <name type="scientific">Serpula lacrymans var. lacrymans (strain S7.3)</name>
    <name type="common">Dry rot fungus</name>
    <dbReference type="NCBI Taxonomy" id="936435"/>
    <lineage>
        <taxon>Eukaryota</taxon>
        <taxon>Fungi</taxon>
        <taxon>Dikarya</taxon>
        <taxon>Basidiomycota</taxon>
        <taxon>Agaricomycotina</taxon>
        <taxon>Agaricomycetes</taxon>
        <taxon>Agaricomycetidae</taxon>
        <taxon>Boletales</taxon>
        <taxon>Coniophorineae</taxon>
        <taxon>Serpulaceae</taxon>
        <taxon>Serpula</taxon>
    </lineage>
</organism>
<dbReference type="InParanoid" id="F8PIA5"/>
<dbReference type="Proteomes" id="UP000008063">
    <property type="component" value="Unassembled WGS sequence"/>
</dbReference>
<dbReference type="HOGENOM" id="CLU_3143928_0_0_1"/>
<gene>
    <name evidence="1" type="ORF">SERLA73DRAFT_68781</name>
</gene>
<accession>F8PIA5</accession>
<dbReference type="AlphaFoldDB" id="F8PIA5"/>
<evidence type="ECO:0000313" key="1">
    <source>
        <dbReference type="EMBL" id="EGO05148.1"/>
    </source>
</evidence>
<protein>
    <submittedName>
        <fullName evidence="1">Uncharacterized protein</fullName>
    </submittedName>
</protein>
<reference evidence="2" key="1">
    <citation type="journal article" date="2011" name="Science">
        <title>The plant cell wall-decomposing machinery underlies the functional diversity of forest fungi.</title>
        <authorList>
            <person name="Eastwood D.C."/>
            <person name="Floudas D."/>
            <person name="Binder M."/>
            <person name="Majcherczyk A."/>
            <person name="Schneider P."/>
            <person name="Aerts A."/>
            <person name="Asiegbu F.O."/>
            <person name="Baker S.E."/>
            <person name="Barry K."/>
            <person name="Bendiksby M."/>
            <person name="Blumentritt M."/>
            <person name="Coutinho P.M."/>
            <person name="Cullen D."/>
            <person name="de Vries R.P."/>
            <person name="Gathman A."/>
            <person name="Goodell B."/>
            <person name="Henrissat B."/>
            <person name="Ihrmark K."/>
            <person name="Kauserud H."/>
            <person name="Kohler A."/>
            <person name="LaButti K."/>
            <person name="Lapidus A."/>
            <person name="Lavin J.L."/>
            <person name="Lee Y.-H."/>
            <person name="Lindquist E."/>
            <person name="Lilly W."/>
            <person name="Lucas S."/>
            <person name="Morin E."/>
            <person name="Murat C."/>
            <person name="Oguiza J.A."/>
            <person name="Park J."/>
            <person name="Pisabarro A.G."/>
            <person name="Riley R."/>
            <person name="Rosling A."/>
            <person name="Salamov A."/>
            <person name="Schmidt O."/>
            <person name="Schmutz J."/>
            <person name="Skrede I."/>
            <person name="Stenlid J."/>
            <person name="Wiebenga A."/>
            <person name="Xie X."/>
            <person name="Kuees U."/>
            <person name="Hibbett D.S."/>
            <person name="Hoffmeister D."/>
            <person name="Hoegberg N."/>
            <person name="Martin F."/>
            <person name="Grigoriev I.V."/>
            <person name="Watkinson S.C."/>
        </authorList>
    </citation>
    <scope>NUCLEOTIDE SEQUENCE [LARGE SCALE GENOMIC DNA]</scope>
    <source>
        <strain evidence="2">strain S7.3</strain>
    </source>
</reference>
<evidence type="ECO:0000313" key="2">
    <source>
        <dbReference type="Proteomes" id="UP000008063"/>
    </source>
</evidence>
<keyword evidence="2" id="KW-1185">Reference proteome</keyword>